<dbReference type="InterPro" id="IPR027417">
    <property type="entry name" value="P-loop_NTPase"/>
</dbReference>
<keyword evidence="2" id="KW-0067">ATP-binding</keyword>
<dbReference type="GO" id="GO:0030139">
    <property type="term" value="C:endocytic vesicle"/>
    <property type="evidence" value="ECO:0007669"/>
    <property type="project" value="TreeGrafter"/>
</dbReference>
<dbReference type="SMART" id="SM00242">
    <property type="entry name" value="MYSc"/>
    <property type="match status" value="1"/>
</dbReference>
<evidence type="ECO:0000256" key="2">
    <source>
        <dbReference type="ARBA" id="ARBA00022840"/>
    </source>
</evidence>
<dbReference type="PANTHER" id="PTHR13140">
    <property type="entry name" value="MYOSIN"/>
    <property type="match status" value="1"/>
</dbReference>
<evidence type="ECO:0000256" key="4">
    <source>
        <dbReference type="ARBA" id="ARBA00023175"/>
    </source>
</evidence>
<dbReference type="SUPFAM" id="SSF52540">
    <property type="entry name" value="P-loop containing nucleoside triphosphate hydrolases"/>
    <property type="match status" value="1"/>
</dbReference>
<keyword evidence="5 6" id="KW-0009">Actin-binding</keyword>
<dbReference type="InterPro" id="IPR036961">
    <property type="entry name" value="Kinesin_motor_dom_sf"/>
</dbReference>
<dbReference type="Proteomes" id="UP000770661">
    <property type="component" value="Unassembled WGS sequence"/>
</dbReference>
<comment type="similarity">
    <text evidence="6">Belongs to the TRAFAC class myosin-kinesin ATPase superfamily. Myosin family.</text>
</comment>
<evidence type="ECO:0000256" key="5">
    <source>
        <dbReference type="ARBA" id="ARBA00023203"/>
    </source>
</evidence>
<dbReference type="Pfam" id="PF00063">
    <property type="entry name" value="Myosin_head"/>
    <property type="match status" value="2"/>
</dbReference>
<sequence length="440" mass="49682">MSGVHKDYLSNFPSLLHQAGDNGLGALKDLILNHLLWLREAGDRVPLKIYEASGARDALAKAMYSKLFDYIVHKINLSIPFSSSAYYIGILDIAGFESIPYKVLSTPNGSFPKDLNTALYEKEGLGLRKISYVDNQDCIDLIEAKGYGIISLLDEESKLPKPSHTHFTSAVHSNHATHFRLALPRKSKLRDHREIRDDEGFLIRHFAGAVCYQTASFLEKNNDALHASLEALVQEAHNPFIQALFAGEEGAPPHPTRGKLSFISVASKFKRQLQELMDKLSGTGTNFIRCIKPNVKMVDHEFEGGAILSQLQCSGMTTVLELMQQGYPSRAPFHDLFSMYKQYLPPELARLDPRLFCKSLFKALGLDDKDFKFGLTKVFFRPGKFAEFDQMMKSDPENLQRLVSKVRKIVPPRTTGHHTEERQDVTPEKYRRLLGEELRA</sequence>
<feature type="region of interest" description="Actin-binding" evidence="6">
    <location>
        <begin position="273"/>
        <end position="295"/>
    </location>
</feature>
<keyword evidence="3 6" id="KW-0518">Myosin</keyword>
<reference evidence="8" key="1">
    <citation type="submission" date="2020-07" db="EMBL/GenBank/DDBJ databases">
        <title>The High-quality genome of the commercially important snow crab, Chionoecetes opilio.</title>
        <authorList>
            <person name="Jeong J.-H."/>
            <person name="Ryu S."/>
        </authorList>
    </citation>
    <scope>NUCLEOTIDE SEQUENCE</scope>
    <source>
        <strain evidence="8">MADBK_172401_WGS</strain>
        <tissue evidence="8">Digestive gland</tissue>
    </source>
</reference>
<dbReference type="Gene3D" id="1.20.120.720">
    <property type="entry name" value="Myosin VI head, motor domain, U50 subdomain"/>
    <property type="match status" value="1"/>
</dbReference>
<proteinExistence type="inferred from homology"/>
<name>A0A8J5CNS6_CHIOP</name>
<dbReference type="GO" id="GO:0005886">
    <property type="term" value="C:plasma membrane"/>
    <property type="evidence" value="ECO:0007669"/>
    <property type="project" value="TreeGrafter"/>
</dbReference>
<dbReference type="InterPro" id="IPR001609">
    <property type="entry name" value="Myosin_head_motor_dom-like"/>
</dbReference>
<dbReference type="GO" id="GO:0016459">
    <property type="term" value="C:myosin complex"/>
    <property type="evidence" value="ECO:0007669"/>
    <property type="project" value="UniProtKB-KW"/>
</dbReference>
<dbReference type="Gene3D" id="3.40.850.10">
    <property type="entry name" value="Kinesin motor domain"/>
    <property type="match status" value="1"/>
</dbReference>
<dbReference type="GO" id="GO:0000146">
    <property type="term" value="F:microfilament motor activity"/>
    <property type="evidence" value="ECO:0007669"/>
    <property type="project" value="TreeGrafter"/>
</dbReference>
<evidence type="ECO:0000256" key="1">
    <source>
        <dbReference type="ARBA" id="ARBA00022741"/>
    </source>
</evidence>
<feature type="domain" description="Myosin motor" evidence="7">
    <location>
        <begin position="1"/>
        <end position="393"/>
    </location>
</feature>
<keyword evidence="4" id="KW-0505">Motor protein</keyword>
<dbReference type="OrthoDB" id="6108017at2759"/>
<dbReference type="Gene3D" id="1.20.58.530">
    <property type="match status" value="1"/>
</dbReference>
<keyword evidence="9" id="KW-1185">Reference proteome</keyword>
<dbReference type="GO" id="GO:0007015">
    <property type="term" value="P:actin filament organization"/>
    <property type="evidence" value="ECO:0007669"/>
    <property type="project" value="TreeGrafter"/>
</dbReference>
<evidence type="ECO:0000313" key="9">
    <source>
        <dbReference type="Proteomes" id="UP000770661"/>
    </source>
</evidence>
<accession>A0A8J5CNS6</accession>
<protein>
    <submittedName>
        <fullName evidence="8">Unconventional myosin-VI</fullName>
    </submittedName>
</protein>
<dbReference type="GO" id="GO:0051015">
    <property type="term" value="F:actin filament binding"/>
    <property type="evidence" value="ECO:0007669"/>
    <property type="project" value="TreeGrafter"/>
</dbReference>
<dbReference type="PANTHER" id="PTHR13140:SF745">
    <property type="entry name" value="UNCONVENTIONAL MYOSIN-VI"/>
    <property type="match status" value="1"/>
</dbReference>
<comment type="caution">
    <text evidence="6">Lacks conserved residue(s) required for the propagation of feature annotation.</text>
</comment>
<evidence type="ECO:0000256" key="6">
    <source>
        <dbReference type="PROSITE-ProRule" id="PRU00782"/>
    </source>
</evidence>
<evidence type="ECO:0000259" key="7">
    <source>
        <dbReference type="PROSITE" id="PS51456"/>
    </source>
</evidence>
<keyword evidence="1" id="KW-0547">Nucleotide-binding</keyword>
<organism evidence="8 9">
    <name type="scientific">Chionoecetes opilio</name>
    <name type="common">Atlantic snow crab</name>
    <name type="synonym">Cancer opilio</name>
    <dbReference type="NCBI Taxonomy" id="41210"/>
    <lineage>
        <taxon>Eukaryota</taxon>
        <taxon>Metazoa</taxon>
        <taxon>Ecdysozoa</taxon>
        <taxon>Arthropoda</taxon>
        <taxon>Crustacea</taxon>
        <taxon>Multicrustacea</taxon>
        <taxon>Malacostraca</taxon>
        <taxon>Eumalacostraca</taxon>
        <taxon>Eucarida</taxon>
        <taxon>Decapoda</taxon>
        <taxon>Pleocyemata</taxon>
        <taxon>Brachyura</taxon>
        <taxon>Eubrachyura</taxon>
        <taxon>Majoidea</taxon>
        <taxon>Majidae</taxon>
        <taxon>Chionoecetes</taxon>
    </lineage>
</organism>
<dbReference type="PROSITE" id="PS51456">
    <property type="entry name" value="MYOSIN_MOTOR"/>
    <property type="match status" value="1"/>
</dbReference>
<dbReference type="EMBL" id="JACEEZ010018107">
    <property type="protein sequence ID" value="KAG0717169.1"/>
    <property type="molecule type" value="Genomic_DNA"/>
</dbReference>
<comment type="caution">
    <text evidence="8">The sequence shown here is derived from an EMBL/GenBank/DDBJ whole genome shotgun (WGS) entry which is preliminary data.</text>
</comment>
<gene>
    <name evidence="8" type="primary">MYO6</name>
    <name evidence="8" type="ORF">GWK47_054998</name>
</gene>
<evidence type="ECO:0000256" key="3">
    <source>
        <dbReference type="ARBA" id="ARBA00023123"/>
    </source>
</evidence>
<dbReference type="GO" id="GO:0005524">
    <property type="term" value="F:ATP binding"/>
    <property type="evidence" value="ECO:0007669"/>
    <property type="project" value="UniProtKB-KW"/>
</dbReference>
<dbReference type="AlphaFoldDB" id="A0A8J5CNS6"/>
<evidence type="ECO:0000313" key="8">
    <source>
        <dbReference type="EMBL" id="KAG0717169.1"/>
    </source>
</evidence>
<dbReference type="Gene3D" id="1.20.5.4820">
    <property type="match status" value="1"/>
</dbReference>
<dbReference type="GO" id="GO:0030048">
    <property type="term" value="P:actin filament-based movement"/>
    <property type="evidence" value="ECO:0007669"/>
    <property type="project" value="TreeGrafter"/>
</dbReference>